<dbReference type="GO" id="GO:0003677">
    <property type="term" value="F:DNA binding"/>
    <property type="evidence" value="ECO:0007669"/>
    <property type="project" value="UniProtKB-UniRule"/>
</dbReference>
<proteinExistence type="inferred from homology"/>
<feature type="domain" description="Core-binding (CB)" evidence="6">
    <location>
        <begin position="64"/>
        <end position="149"/>
    </location>
</feature>
<dbReference type="InterPro" id="IPR050090">
    <property type="entry name" value="Tyrosine_recombinase_XerCD"/>
</dbReference>
<evidence type="ECO:0000313" key="8">
    <source>
        <dbReference type="Proteomes" id="UP001194414"/>
    </source>
</evidence>
<evidence type="ECO:0000259" key="6">
    <source>
        <dbReference type="PROSITE" id="PS51900"/>
    </source>
</evidence>
<sequence>MIKKVIKGKHVGQWKVRIQPVDKVTGKRISFPVKYANSKKEAIKLERNLWAEYEDGLNFSDGKVSFAKAFQKYVDRRANTISPVTLKSWQESANDFNTYFGNTQINKVTTQLVSDYAHEYVEKNQVTVSRSSTIAKRLVHMRNFFKSIEGKVVKENPVPEGALKLFFKQSDFTVPKEWYIFSSNELDEIRNLIEKDLQHSSVMNVGSKLAILIESYTGMRIGELQALKFNNVVYEDSAWTFRINDSWSDYTNSLTGALKARPKGYSRTLLPLPKDVIDLVKQYETKQKEFLKKHDLENPLDLVFINLHDYKASANDQPIRQKSINMMLKNICDKLDIKSDDKQLSMYSFRHTICTNLANTPGMSYPWAAEKMGHSLQMFMNTYVGVDPNMNEKMNKLWVS</sequence>
<dbReference type="GO" id="GO:0006310">
    <property type="term" value="P:DNA recombination"/>
    <property type="evidence" value="ECO:0007669"/>
    <property type="project" value="UniProtKB-KW"/>
</dbReference>
<reference evidence="7" key="1">
    <citation type="submission" date="2020-07" db="EMBL/GenBank/DDBJ databases">
        <title>Comparative genomics analyses of Lactobacillus crispatus isolated from different ecological niches.</title>
        <authorList>
            <person name="Mancino W."/>
            <person name="Mancabelli L."/>
            <person name="Lugli G.A."/>
            <person name="Milani C."/>
            <person name="Viappiani A."/>
            <person name="Anzalone R."/>
            <person name="Longhi G."/>
            <person name="Ventura M."/>
            <person name="Turroni F."/>
        </authorList>
    </citation>
    <scope>NUCLEOTIDE SEQUENCE</scope>
    <source>
        <strain evidence="7">LB65</strain>
    </source>
</reference>
<dbReference type="Pfam" id="PF13102">
    <property type="entry name" value="Phage_int_SAM_5"/>
    <property type="match status" value="1"/>
</dbReference>
<protein>
    <submittedName>
        <fullName evidence="7">Integrase</fullName>
    </submittedName>
</protein>
<dbReference type="PROSITE" id="PS51900">
    <property type="entry name" value="CB"/>
    <property type="match status" value="1"/>
</dbReference>
<accession>A0AAW4DMB8</accession>
<dbReference type="PANTHER" id="PTHR30349">
    <property type="entry name" value="PHAGE INTEGRASE-RELATED"/>
    <property type="match status" value="1"/>
</dbReference>
<dbReference type="InterPro" id="IPR013762">
    <property type="entry name" value="Integrase-like_cat_sf"/>
</dbReference>
<dbReference type="InterPro" id="IPR044068">
    <property type="entry name" value="CB"/>
</dbReference>
<dbReference type="SUPFAM" id="SSF56349">
    <property type="entry name" value="DNA breaking-rejoining enzymes"/>
    <property type="match status" value="1"/>
</dbReference>
<evidence type="ECO:0000259" key="5">
    <source>
        <dbReference type="PROSITE" id="PS51898"/>
    </source>
</evidence>
<dbReference type="RefSeq" id="WP_198566365.1">
    <property type="nucleotide sequence ID" value="NZ_JACCPP010000008.1"/>
</dbReference>
<dbReference type="InterPro" id="IPR025269">
    <property type="entry name" value="SAM-like_dom"/>
</dbReference>
<evidence type="ECO:0000256" key="2">
    <source>
        <dbReference type="ARBA" id="ARBA00023125"/>
    </source>
</evidence>
<dbReference type="GO" id="GO:0015074">
    <property type="term" value="P:DNA integration"/>
    <property type="evidence" value="ECO:0007669"/>
    <property type="project" value="InterPro"/>
</dbReference>
<evidence type="ECO:0000256" key="4">
    <source>
        <dbReference type="PROSITE-ProRule" id="PRU01248"/>
    </source>
</evidence>
<dbReference type="PROSITE" id="PS51898">
    <property type="entry name" value="TYR_RECOMBINASE"/>
    <property type="match status" value="1"/>
</dbReference>
<comment type="similarity">
    <text evidence="1">Belongs to the 'phage' integrase family.</text>
</comment>
<feature type="domain" description="Tyr recombinase" evidence="5">
    <location>
        <begin position="176"/>
        <end position="396"/>
    </location>
</feature>
<keyword evidence="3" id="KW-0233">DNA recombination</keyword>
<organism evidence="7 8">
    <name type="scientific">Lactobacillus crispatus</name>
    <dbReference type="NCBI Taxonomy" id="47770"/>
    <lineage>
        <taxon>Bacteria</taxon>
        <taxon>Bacillati</taxon>
        <taxon>Bacillota</taxon>
        <taxon>Bacilli</taxon>
        <taxon>Lactobacillales</taxon>
        <taxon>Lactobacillaceae</taxon>
        <taxon>Lactobacillus</taxon>
    </lineage>
</organism>
<dbReference type="Gene3D" id="1.10.150.130">
    <property type="match status" value="1"/>
</dbReference>
<dbReference type="Gene3D" id="1.10.443.10">
    <property type="entry name" value="Intergrase catalytic core"/>
    <property type="match status" value="1"/>
</dbReference>
<evidence type="ECO:0000313" key="7">
    <source>
        <dbReference type="EMBL" id="MBI1707370.1"/>
    </source>
</evidence>
<gene>
    <name evidence="7" type="ORF">HYQ56_0349</name>
</gene>
<dbReference type="InterPro" id="IPR002104">
    <property type="entry name" value="Integrase_catalytic"/>
</dbReference>
<dbReference type="EMBL" id="JACCPP010000008">
    <property type="protein sequence ID" value="MBI1707370.1"/>
    <property type="molecule type" value="Genomic_DNA"/>
</dbReference>
<dbReference type="AlphaFoldDB" id="A0AAW4DMB8"/>
<name>A0AAW4DMB8_9LACO</name>
<dbReference type="InterPro" id="IPR011010">
    <property type="entry name" value="DNA_brk_join_enz"/>
</dbReference>
<evidence type="ECO:0000256" key="3">
    <source>
        <dbReference type="ARBA" id="ARBA00023172"/>
    </source>
</evidence>
<comment type="caution">
    <text evidence="7">The sequence shown here is derived from an EMBL/GenBank/DDBJ whole genome shotgun (WGS) entry which is preliminary data.</text>
</comment>
<keyword evidence="2 4" id="KW-0238">DNA-binding</keyword>
<dbReference type="InterPro" id="IPR010998">
    <property type="entry name" value="Integrase_recombinase_N"/>
</dbReference>
<dbReference type="Pfam" id="PF00589">
    <property type="entry name" value="Phage_integrase"/>
    <property type="match status" value="1"/>
</dbReference>
<dbReference type="Proteomes" id="UP001194414">
    <property type="component" value="Unassembled WGS sequence"/>
</dbReference>
<evidence type="ECO:0000256" key="1">
    <source>
        <dbReference type="ARBA" id="ARBA00008857"/>
    </source>
</evidence>
<dbReference type="PANTHER" id="PTHR30349:SF41">
    <property type="entry name" value="INTEGRASE_RECOMBINASE PROTEIN MJ0367-RELATED"/>
    <property type="match status" value="1"/>
</dbReference>